<sequence length="411" mass="47086">MNTTLKDISKPKVSVILTSCNHGKYIQSAIDSVLNQSFTDFELIIWDDASSDHSWDLIEQYSDRRIKAFRNEVQKRGVWGINKAISDVAVGEYIAIFHSDDIWEIDKLAKQVAYLDENLDIGAVFTTVQAINERGMPLANSAHVYCSIFNQPNRSRHEWLRSFFLGGNALCHPSILIRKICYADCGLYRYGLGQLGDFDMWVRLCAKYEIHVMADPLIQFRVRDGELNTSGNRPEARIRSPYEHYRVLQLYKAIVGNGEVFKIFPDFISYDKGNDTDPEYVLARVCLESGDFYLREMLAIEILFDSLNDPLRSELIKRVYGFTSCDFISLTGQHDIFSREVTHQLQISVAERDAQMDNFITDLDIKIKDFVADRDMQINNLNNIIAERDAQITTLNYLIASLDAQIGKSIL</sequence>
<dbReference type="SUPFAM" id="SSF53448">
    <property type="entry name" value="Nucleotide-diphospho-sugar transferases"/>
    <property type="match status" value="1"/>
</dbReference>
<dbReference type="InterPro" id="IPR029044">
    <property type="entry name" value="Nucleotide-diphossugar_trans"/>
</dbReference>
<accession>A0A1J5SB45</accession>
<organism evidence="2">
    <name type="scientific">mine drainage metagenome</name>
    <dbReference type="NCBI Taxonomy" id="410659"/>
    <lineage>
        <taxon>unclassified sequences</taxon>
        <taxon>metagenomes</taxon>
        <taxon>ecological metagenomes</taxon>
    </lineage>
</organism>
<dbReference type="InterPro" id="IPR001173">
    <property type="entry name" value="Glyco_trans_2-like"/>
</dbReference>
<proteinExistence type="predicted"/>
<comment type="caution">
    <text evidence="2">The sequence shown here is derived from an EMBL/GenBank/DDBJ whole genome shotgun (WGS) entry which is preliminary data.</text>
</comment>
<dbReference type="AlphaFoldDB" id="A0A1J5SB45"/>
<protein>
    <submittedName>
        <fullName evidence="2">Putative glycosyltransferase EpsE</fullName>
        <ecNumber evidence="2">2.4.-.-</ecNumber>
    </submittedName>
</protein>
<dbReference type="EC" id="2.4.-.-" evidence="2"/>
<dbReference type="PANTHER" id="PTHR22916">
    <property type="entry name" value="GLYCOSYLTRANSFERASE"/>
    <property type="match status" value="1"/>
</dbReference>
<feature type="domain" description="Glycosyltransferase 2-like" evidence="1">
    <location>
        <begin position="14"/>
        <end position="171"/>
    </location>
</feature>
<dbReference type="GO" id="GO:0016758">
    <property type="term" value="F:hexosyltransferase activity"/>
    <property type="evidence" value="ECO:0007669"/>
    <property type="project" value="UniProtKB-ARBA"/>
</dbReference>
<gene>
    <name evidence="2" type="primary">epsE_38</name>
    <name evidence="2" type="ORF">GALL_205770</name>
</gene>
<evidence type="ECO:0000313" key="2">
    <source>
        <dbReference type="EMBL" id="OIQ97445.1"/>
    </source>
</evidence>
<dbReference type="Pfam" id="PF00535">
    <property type="entry name" value="Glycos_transf_2"/>
    <property type="match status" value="1"/>
</dbReference>
<dbReference type="EMBL" id="MLJW01000133">
    <property type="protein sequence ID" value="OIQ97445.1"/>
    <property type="molecule type" value="Genomic_DNA"/>
</dbReference>
<keyword evidence="2" id="KW-0808">Transferase</keyword>
<name>A0A1J5SB45_9ZZZZ</name>
<evidence type="ECO:0000259" key="1">
    <source>
        <dbReference type="Pfam" id="PF00535"/>
    </source>
</evidence>
<reference evidence="2" key="1">
    <citation type="submission" date="2016-10" db="EMBL/GenBank/DDBJ databases">
        <title>Sequence of Gallionella enrichment culture.</title>
        <authorList>
            <person name="Poehlein A."/>
            <person name="Muehling M."/>
            <person name="Daniel R."/>
        </authorList>
    </citation>
    <scope>NUCLEOTIDE SEQUENCE</scope>
</reference>
<dbReference type="PANTHER" id="PTHR22916:SF3">
    <property type="entry name" value="UDP-GLCNAC:BETAGAL BETA-1,3-N-ACETYLGLUCOSAMINYLTRANSFERASE-LIKE PROTEIN 1"/>
    <property type="match status" value="1"/>
</dbReference>
<keyword evidence="2" id="KW-0328">Glycosyltransferase</keyword>
<dbReference type="Gene3D" id="3.90.550.10">
    <property type="entry name" value="Spore Coat Polysaccharide Biosynthesis Protein SpsA, Chain A"/>
    <property type="match status" value="1"/>
</dbReference>